<evidence type="ECO:0000313" key="3">
    <source>
        <dbReference type="Proteomes" id="UP001596132"/>
    </source>
</evidence>
<evidence type="ECO:0000313" key="2">
    <source>
        <dbReference type="EMBL" id="MFC5705214.1"/>
    </source>
</evidence>
<dbReference type="EMBL" id="JBHSPP010000005">
    <property type="protein sequence ID" value="MFC5705214.1"/>
    <property type="molecule type" value="Genomic_DNA"/>
</dbReference>
<accession>A0ABW0Y641</accession>
<proteinExistence type="predicted"/>
<keyword evidence="1" id="KW-1133">Transmembrane helix</keyword>
<sequence length="197" mass="20124">MTATLIASLSSRRLHAGQAIGALAAFGAGLLLALMIAQNGALARATDPWLASWLAHGVGTLVAALLWGIAARVSTNRRRAAQAGAAGAMAVEASLATNPAEPASSRAKAMPSQLNRVPYWAWLGGLPGALTVVLAAFCLNSPLGMAGTLALLLLGQLLFGALCDGLGWFGLTRRRPQGLDLLAALLVMAGALLILLR</sequence>
<keyword evidence="1" id="KW-0472">Membrane</keyword>
<feature type="transmembrane region" description="Helical" evidence="1">
    <location>
        <begin position="149"/>
        <end position="171"/>
    </location>
</feature>
<dbReference type="RefSeq" id="WP_048822926.1">
    <property type="nucleotide sequence ID" value="NZ_CDDF01000005.1"/>
</dbReference>
<keyword evidence="1" id="KW-0812">Transmembrane</keyword>
<dbReference type="PANTHER" id="PTHR34821">
    <property type="entry name" value="INNER MEMBRANE PROTEIN YDCZ"/>
    <property type="match status" value="1"/>
</dbReference>
<dbReference type="Proteomes" id="UP001596132">
    <property type="component" value="Unassembled WGS sequence"/>
</dbReference>
<dbReference type="InterPro" id="IPR006750">
    <property type="entry name" value="YdcZ"/>
</dbReference>
<name>A0ABW0Y641_9GAMM</name>
<organism evidence="2 3">
    <name type="scientific">Aeromonas eucrenophila</name>
    <dbReference type="NCBI Taxonomy" id="649"/>
    <lineage>
        <taxon>Bacteria</taxon>
        <taxon>Pseudomonadati</taxon>
        <taxon>Pseudomonadota</taxon>
        <taxon>Gammaproteobacteria</taxon>
        <taxon>Aeromonadales</taxon>
        <taxon>Aeromonadaceae</taxon>
        <taxon>Aeromonas</taxon>
    </lineage>
</organism>
<dbReference type="Pfam" id="PF04657">
    <property type="entry name" value="DMT_YdcZ"/>
    <property type="match status" value="2"/>
</dbReference>
<comment type="caution">
    <text evidence="2">The sequence shown here is derived from an EMBL/GenBank/DDBJ whole genome shotgun (WGS) entry which is preliminary data.</text>
</comment>
<dbReference type="PANTHER" id="PTHR34821:SF2">
    <property type="entry name" value="INNER MEMBRANE PROTEIN YDCZ"/>
    <property type="match status" value="1"/>
</dbReference>
<feature type="transmembrane region" description="Helical" evidence="1">
    <location>
        <begin position="20"/>
        <end position="37"/>
    </location>
</feature>
<evidence type="ECO:0000256" key="1">
    <source>
        <dbReference type="SAM" id="Phobius"/>
    </source>
</evidence>
<reference evidence="3" key="1">
    <citation type="journal article" date="2019" name="Int. J. Syst. Evol. Microbiol.">
        <title>The Global Catalogue of Microorganisms (GCM) 10K type strain sequencing project: providing services to taxonomists for standard genome sequencing and annotation.</title>
        <authorList>
            <consortium name="The Broad Institute Genomics Platform"/>
            <consortium name="The Broad Institute Genome Sequencing Center for Infectious Disease"/>
            <person name="Wu L."/>
            <person name="Ma J."/>
        </authorList>
    </citation>
    <scope>NUCLEOTIDE SEQUENCE [LARGE SCALE GENOMIC DNA]</scope>
    <source>
        <strain evidence="3">KCTC 15012</strain>
    </source>
</reference>
<keyword evidence="3" id="KW-1185">Reference proteome</keyword>
<protein>
    <submittedName>
        <fullName evidence="2">DMT family transporter</fullName>
    </submittedName>
</protein>
<gene>
    <name evidence="2" type="ORF">ACFPVW_03800</name>
</gene>
<feature type="transmembrane region" description="Helical" evidence="1">
    <location>
        <begin position="117"/>
        <end position="137"/>
    </location>
</feature>
<feature type="transmembrane region" description="Helical" evidence="1">
    <location>
        <begin position="178"/>
        <end position="196"/>
    </location>
</feature>
<feature type="transmembrane region" description="Helical" evidence="1">
    <location>
        <begin position="49"/>
        <end position="70"/>
    </location>
</feature>